<evidence type="ECO:0000313" key="2">
    <source>
        <dbReference type="Proteomes" id="UP001064048"/>
    </source>
</evidence>
<dbReference type="Proteomes" id="UP001064048">
    <property type="component" value="Chromosome 2"/>
</dbReference>
<organism evidence="1 2">
    <name type="scientific">Choristoneura fumiferana</name>
    <name type="common">Spruce budworm moth</name>
    <name type="synonym">Archips fumiferana</name>
    <dbReference type="NCBI Taxonomy" id="7141"/>
    <lineage>
        <taxon>Eukaryota</taxon>
        <taxon>Metazoa</taxon>
        <taxon>Ecdysozoa</taxon>
        <taxon>Arthropoda</taxon>
        <taxon>Hexapoda</taxon>
        <taxon>Insecta</taxon>
        <taxon>Pterygota</taxon>
        <taxon>Neoptera</taxon>
        <taxon>Endopterygota</taxon>
        <taxon>Lepidoptera</taxon>
        <taxon>Glossata</taxon>
        <taxon>Ditrysia</taxon>
        <taxon>Tortricoidea</taxon>
        <taxon>Tortricidae</taxon>
        <taxon>Tortricinae</taxon>
        <taxon>Choristoneura</taxon>
    </lineage>
</organism>
<gene>
    <name evidence="1" type="ORF">MSG28_001406</name>
</gene>
<comment type="caution">
    <text evidence="1">The sequence shown here is derived from an EMBL/GenBank/DDBJ whole genome shotgun (WGS) entry which is preliminary data.</text>
</comment>
<name>A0ACC0KUW2_CHOFU</name>
<sequence>MNVDTKLAEQYLKGNKAGFTGNLQDLNNTENLKCVLDSYGNKIYCDLEEIPNYESKPIYNRNLAQYSQEFLEELAQEMEKKYKKKLFLLDFADEVEELDNEVGDAVLVEAYRTTTELLSLINKSSKRNCISLWGFAKLKWQWAGHIARRTDGRWGQKFLECRPRTGRRAVSRPPIRWSDDLVKIAGSRWMRKAQDRLYYVPLLGKGLPFSPPLFPVLGIHLPIELKSAQILFYELMKAGGSPALKVLQKLFNSVLLEGTTPEAWNRSVVVLFFKKAFARGFARVEFGYRALFPRELSRHRFDEDSGEEMLVLLINNLSGRQLNAPCEVVLRQSSRPLRSCRNKNTVSSQEDGEDKELKDAATAFLEVLLDHVVVDGAEDGGEAEDVDVAIAIRESQLIRATQHPASTASTFGFHSLSTVGPRVDAALTASRPHVVNE</sequence>
<proteinExistence type="predicted"/>
<evidence type="ECO:0000313" key="1">
    <source>
        <dbReference type="EMBL" id="KAI8439956.1"/>
    </source>
</evidence>
<accession>A0ACC0KUW2</accession>
<keyword evidence="2" id="KW-1185">Reference proteome</keyword>
<dbReference type="EMBL" id="CM046102">
    <property type="protein sequence ID" value="KAI8439956.1"/>
    <property type="molecule type" value="Genomic_DNA"/>
</dbReference>
<protein>
    <submittedName>
        <fullName evidence="1">Uncharacterized protein</fullName>
    </submittedName>
</protein>
<reference evidence="1 2" key="1">
    <citation type="journal article" date="2022" name="Genome Biol. Evol.">
        <title>The Spruce Budworm Genome: Reconstructing the Evolutionary History of Antifreeze Proteins.</title>
        <authorList>
            <person name="Beliveau C."/>
            <person name="Gagne P."/>
            <person name="Picq S."/>
            <person name="Vernygora O."/>
            <person name="Keeling C.I."/>
            <person name="Pinkney K."/>
            <person name="Doucet D."/>
            <person name="Wen F."/>
            <person name="Johnston J.S."/>
            <person name="Maaroufi H."/>
            <person name="Boyle B."/>
            <person name="Laroche J."/>
            <person name="Dewar K."/>
            <person name="Juretic N."/>
            <person name="Blackburn G."/>
            <person name="Nisole A."/>
            <person name="Brunet B."/>
            <person name="Brandao M."/>
            <person name="Lumley L."/>
            <person name="Duan J."/>
            <person name="Quan G."/>
            <person name="Lucarotti C.J."/>
            <person name="Roe A.D."/>
            <person name="Sperling F.A.H."/>
            <person name="Levesque R.C."/>
            <person name="Cusson M."/>
        </authorList>
    </citation>
    <scope>NUCLEOTIDE SEQUENCE [LARGE SCALE GENOMIC DNA]</scope>
    <source>
        <strain evidence="1">Glfc:IPQL:Cfum</strain>
    </source>
</reference>